<feature type="domain" description="Glycosyltransferase 2-like" evidence="1">
    <location>
        <begin position="6"/>
        <end position="136"/>
    </location>
</feature>
<dbReference type="InterPro" id="IPR029044">
    <property type="entry name" value="Nucleotide-diphossugar_trans"/>
</dbReference>
<proteinExistence type="predicted"/>
<dbReference type="PANTHER" id="PTHR43630">
    <property type="entry name" value="POLY-BETA-1,6-N-ACETYL-D-GLUCOSAMINE SYNTHASE"/>
    <property type="match status" value="1"/>
</dbReference>
<reference evidence="2" key="1">
    <citation type="submission" date="2015-09" db="EMBL/GenBank/DDBJ databases">
        <authorList>
            <consortium name="Pathogen Informatics"/>
        </authorList>
    </citation>
    <scope>NUCLEOTIDE SEQUENCE</scope>
    <source>
        <strain evidence="2">2789STDY5834896</strain>
    </source>
</reference>
<dbReference type="Gene3D" id="1.25.40.10">
    <property type="entry name" value="Tetratricopeptide repeat domain"/>
    <property type="match status" value="1"/>
</dbReference>
<accession>A0A1C6IWE8</accession>
<evidence type="ECO:0000313" key="2">
    <source>
        <dbReference type="EMBL" id="SCJ74048.1"/>
    </source>
</evidence>
<keyword evidence="2" id="KW-0808">Transferase</keyword>
<keyword evidence="2" id="KW-0328">Glycosyltransferase</keyword>
<dbReference type="InterPro" id="IPR011990">
    <property type="entry name" value="TPR-like_helical_dom_sf"/>
</dbReference>
<dbReference type="EC" id="2.4.1.-" evidence="2"/>
<dbReference type="InterPro" id="IPR001173">
    <property type="entry name" value="Glyco_trans_2-like"/>
</dbReference>
<gene>
    <name evidence="2" type="primary">sunS</name>
    <name evidence="2" type="ORF">SAMEA3545359_01726</name>
</gene>
<dbReference type="PANTHER" id="PTHR43630:SF2">
    <property type="entry name" value="GLYCOSYLTRANSFERASE"/>
    <property type="match status" value="1"/>
</dbReference>
<dbReference type="SUPFAM" id="SSF53448">
    <property type="entry name" value="Nucleotide-diphospho-sugar transferases"/>
    <property type="match status" value="1"/>
</dbReference>
<dbReference type="Gene3D" id="3.90.550.10">
    <property type="entry name" value="Spore Coat Polysaccharide Biosynthesis Protein SpsA, Chain A"/>
    <property type="match status" value="1"/>
</dbReference>
<dbReference type="CDD" id="cd02511">
    <property type="entry name" value="Beta4Glucosyltransferase"/>
    <property type="match status" value="1"/>
</dbReference>
<dbReference type="AlphaFoldDB" id="A0A1C6IWE8"/>
<evidence type="ECO:0000259" key="1">
    <source>
        <dbReference type="Pfam" id="PF00535"/>
    </source>
</evidence>
<dbReference type="EMBL" id="FMHG01000001">
    <property type="protein sequence ID" value="SCJ74048.1"/>
    <property type="molecule type" value="Genomic_DNA"/>
</dbReference>
<dbReference type="GO" id="GO:0016757">
    <property type="term" value="F:glycosyltransferase activity"/>
    <property type="evidence" value="ECO:0007669"/>
    <property type="project" value="UniProtKB-KW"/>
</dbReference>
<sequence length="368" mass="42486">MADSISLCMIVKDEEAVLARCLDSVRALVDEVIIVDTGSTDRTAQIAAAYTDKVYSFDWCDDFAAARNFSFEKASGDYILWLDADDIVLPDDLRQLLRIKKKGIGADVLMVRYNTGFDKLGRPTLSFYRERILRRSMGFRWVGRVHEVIQPRGKVLYTQAAITHHKLHRNDPGRNLRIFETMRREGQPFDPRQQFYYGRELYYAGAYDRAKKELQTFLQRPEGWVENQVEACRTLSQCCRALDDPSGALQALFSSFLYDQPRAEVCCDIGHLFINRRQYRQAAYWYQQAAARPRIEGGGFYSPACYDFIPFLQLCLCCDRLGDYQKAWDYNEKAAALRPDEPAVAHNRQYLGELLGRKQTKKRAKAAR</sequence>
<dbReference type="Pfam" id="PF00535">
    <property type="entry name" value="Glycos_transf_2"/>
    <property type="match status" value="1"/>
</dbReference>
<organism evidence="2">
    <name type="scientific">uncultured Anaerotruncus sp</name>
    <dbReference type="NCBI Taxonomy" id="905011"/>
    <lineage>
        <taxon>Bacteria</taxon>
        <taxon>Bacillati</taxon>
        <taxon>Bacillota</taxon>
        <taxon>Clostridia</taxon>
        <taxon>Eubacteriales</taxon>
        <taxon>Oscillospiraceae</taxon>
        <taxon>Anaerotruncus</taxon>
        <taxon>environmental samples</taxon>
    </lineage>
</organism>
<dbReference type="SUPFAM" id="SSF48452">
    <property type="entry name" value="TPR-like"/>
    <property type="match status" value="1"/>
</dbReference>
<name>A0A1C6IWE8_9FIRM</name>
<protein>
    <submittedName>
        <fullName evidence="2">SPBc2 prophage-derived glycosyltransferase SunS</fullName>
        <ecNumber evidence="2">2.4.1.-</ecNumber>
    </submittedName>
</protein>